<dbReference type="RefSeq" id="WP_394845085.1">
    <property type="nucleotide sequence ID" value="NZ_CP089982.1"/>
</dbReference>
<feature type="compositionally biased region" description="Basic and acidic residues" evidence="1">
    <location>
        <begin position="65"/>
        <end position="101"/>
    </location>
</feature>
<feature type="compositionally biased region" description="Polar residues" evidence="1">
    <location>
        <begin position="15"/>
        <end position="40"/>
    </location>
</feature>
<organism evidence="2 3">
    <name type="scientific">Pendulispora brunnea</name>
    <dbReference type="NCBI Taxonomy" id="2905690"/>
    <lineage>
        <taxon>Bacteria</taxon>
        <taxon>Pseudomonadati</taxon>
        <taxon>Myxococcota</taxon>
        <taxon>Myxococcia</taxon>
        <taxon>Myxococcales</taxon>
        <taxon>Sorangiineae</taxon>
        <taxon>Pendulisporaceae</taxon>
        <taxon>Pendulispora</taxon>
    </lineage>
</organism>
<reference evidence="2 3" key="1">
    <citation type="submission" date="2021-12" db="EMBL/GenBank/DDBJ databases">
        <title>Discovery of the Pendulisporaceae a myxobacterial family with distinct sporulation behavior and unique specialized metabolism.</title>
        <authorList>
            <person name="Garcia R."/>
            <person name="Popoff A."/>
            <person name="Bader C.D."/>
            <person name="Loehr J."/>
            <person name="Walesch S."/>
            <person name="Walt C."/>
            <person name="Boldt J."/>
            <person name="Bunk B."/>
            <person name="Haeckl F.J.F.P.J."/>
            <person name="Gunesch A.P."/>
            <person name="Birkelbach J."/>
            <person name="Nuebel U."/>
            <person name="Pietschmann T."/>
            <person name="Bach T."/>
            <person name="Mueller R."/>
        </authorList>
    </citation>
    <scope>NUCLEOTIDE SEQUENCE [LARGE SCALE GENOMIC DNA]</scope>
    <source>
        <strain evidence="2 3">MSr12523</strain>
    </source>
</reference>
<feature type="region of interest" description="Disordered" evidence="1">
    <location>
        <begin position="1"/>
        <end position="101"/>
    </location>
</feature>
<gene>
    <name evidence="2" type="ORF">LZC95_49535</name>
</gene>
<protein>
    <submittedName>
        <fullName evidence="2">Uncharacterized protein</fullName>
    </submittedName>
</protein>
<name>A0ABZ2KAU3_9BACT</name>
<evidence type="ECO:0000256" key="1">
    <source>
        <dbReference type="SAM" id="MobiDB-lite"/>
    </source>
</evidence>
<accession>A0ABZ2KAU3</accession>
<keyword evidence="3" id="KW-1185">Reference proteome</keyword>
<dbReference type="EMBL" id="CP089982">
    <property type="protein sequence ID" value="WXA94478.1"/>
    <property type="molecule type" value="Genomic_DNA"/>
</dbReference>
<evidence type="ECO:0000313" key="2">
    <source>
        <dbReference type="EMBL" id="WXA94478.1"/>
    </source>
</evidence>
<evidence type="ECO:0000313" key="3">
    <source>
        <dbReference type="Proteomes" id="UP001379533"/>
    </source>
</evidence>
<proteinExistence type="predicted"/>
<sequence length="101" mass="10776">MPNTSQTHEPAKKTAPQTQQGKGGEQPNTGASPDTPNQEPNEGEGSRTGARQYDAATEKYIQSGRVEKAAKEAKRAVEGPEGEELRAAEREGRGRAKGDDD</sequence>
<dbReference type="Proteomes" id="UP001379533">
    <property type="component" value="Chromosome"/>
</dbReference>